<keyword evidence="1" id="KW-0472">Membrane</keyword>
<gene>
    <name evidence="2" type="ORF">NCTC12157_02086</name>
</gene>
<evidence type="ECO:0000313" key="3">
    <source>
        <dbReference type="Proteomes" id="UP000254304"/>
    </source>
</evidence>
<name>A0A377NEG6_9GAMM</name>
<dbReference type="Proteomes" id="UP000254304">
    <property type="component" value="Unassembled WGS sequence"/>
</dbReference>
<dbReference type="AlphaFoldDB" id="A0A377NEG6"/>
<sequence length="58" mass="6490">MHTIVINNQINAALCAFFMLVAVTMLVSSFFVIRRALNSSTPTVHETAVVQRREARNV</sequence>
<protein>
    <submittedName>
        <fullName evidence="2">Uncharacterized protein</fullName>
    </submittedName>
</protein>
<reference evidence="2 3" key="1">
    <citation type="submission" date="2018-06" db="EMBL/GenBank/DDBJ databases">
        <authorList>
            <consortium name="Pathogen Informatics"/>
            <person name="Doyle S."/>
        </authorList>
    </citation>
    <scope>NUCLEOTIDE SEQUENCE [LARGE SCALE GENOMIC DNA]</scope>
    <source>
        <strain evidence="2 3">NCTC12157</strain>
    </source>
</reference>
<feature type="transmembrane region" description="Helical" evidence="1">
    <location>
        <begin position="12"/>
        <end position="33"/>
    </location>
</feature>
<evidence type="ECO:0000313" key="2">
    <source>
        <dbReference type="EMBL" id="STQ44366.1"/>
    </source>
</evidence>
<keyword evidence="1" id="KW-0812">Transmembrane</keyword>
<keyword evidence="1" id="KW-1133">Transmembrane helix</keyword>
<dbReference type="EMBL" id="UGGO01000001">
    <property type="protein sequence ID" value="STQ44366.1"/>
    <property type="molecule type" value="Genomic_DNA"/>
</dbReference>
<evidence type="ECO:0000256" key="1">
    <source>
        <dbReference type="SAM" id="Phobius"/>
    </source>
</evidence>
<proteinExistence type="predicted"/>
<organism evidence="2 3">
    <name type="scientific">Ewingella americana</name>
    <dbReference type="NCBI Taxonomy" id="41202"/>
    <lineage>
        <taxon>Bacteria</taxon>
        <taxon>Pseudomonadati</taxon>
        <taxon>Pseudomonadota</taxon>
        <taxon>Gammaproteobacteria</taxon>
        <taxon>Enterobacterales</taxon>
        <taxon>Yersiniaceae</taxon>
        <taxon>Ewingella</taxon>
    </lineage>
</organism>
<accession>A0A377NEG6</accession>